<accession>A0A7G2CSN7</accession>
<dbReference type="AlphaFoldDB" id="A0A7G2CSN7"/>
<protein>
    <submittedName>
        <fullName evidence="1">Uncharacterized protein</fullName>
    </submittedName>
</protein>
<evidence type="ECO:0000313" key="2">
    <source>
        <dbReference type="Proteomes" id="UP000515908"/>
    </source>
</evidence>
<gene>
    <name evidence="1" type="ORF">ADEAN_000954300</name>
</gene>
<dbReference type="EMBL" id="LR877167">
    <property type="protein sequence ID" value="CAD2222004.1"/>
    <property type="molecule type" value="Genomic_DNA"/>
</dbReference>
<reference evidence="1 2" key="1">
    <citation type="submission" date="2020-08" db="EMBL/GenBank/DDBJ databases">
        <authorList>
            <person name="Newling K."/>
            <person name="Davey J."/>
            <person name="Forrester S."/>
        </authorList>
    </citation>
    <scope>NUCLEOTIDE SEQUENCE [LARGE SCALE GENOMIC DNA]</scope>
    <source>
        <strain evidence="2">Crithidia deanei Carvalho (ATCC PRA-265)</strain>
    </source>
</reference>
<organism evidence="1 2">
    <name type="scientific">Angomonas deanei</name>
    <dbReference type="NCBI Taxonomy" id="59799"/>
    <lineage>
        <taxon>Eukaryota</taxon>
        <taxon>Discoba</taxon>
        <taxon>Euglenozoa</taxon>
        <taxon>Kinetoplastea</taxon>
        <taxon>Metakinetoplastina</taxon>
        <taxon>Trypanosomatida</taxon>
        <taxon>Trypanosomatidae</taxon>
        <taxon>Strigomonadinae</taxon>
        <taxon>Angomonas</taxon>
    </lineage>
</organism>
<dbReference type="VEuPathDB" id="TriTrypDB:ADEAN_000954300"/>
<keyword evidence="2" id="KW-1185">Reference proteome</keyword>
<name>A0A7G2CSN7_9TRYP</name>
<proteinExistence type="predicted"/>
<dbReference type="Proteomes" id="UP000515908">
    <property type="component" value="Chromosome 23"/>
</dbReference>
<evidence type="ECO:0000313" key="1">
    <source>
        <dbReference type="EMBL" id="CAD2222004.1"/>
    </source>
</evidence>
<sequence length="174" mass="19146">MQDEGHLREAFALCQSIINRYKRSGTEFSPAEVKAIGSLMESLPKSMTGASTESRVATTANNTTDSLDFLDNLASSQKQKQDLDSLFLSLFDKCGDITKDVKEVMTDINRHIREALECAVVHSYIVLKNDNLLLDPVSGIASPENDTTAVGKSTKNDAAVLHWWNPLCATPRGW</sequence>